<accession>A0ABV7K7A8</accession>
<name>A0ABV7K7A8_9HYPH</name>
<dbReference type="Gene3D" id="1.10.3700.10">
    <property type="entry name" value="AGR C 984p-like"/>
    <property type="match status" value="4"/>
</dbReference>
<dbReference type="Proteomes" id="UP001595583">
    <property type="component" value="Unassembled WGS sequence"/>
</dbReference>
<dbReference type="Pfam" id="PF06748">
    <property type="entry name" value="DUF1217"/>
    <property type="match status" value="3"/>
</dbReference>
<evidence type="ECO:0000313" key="2">
    <source>
        <dbReference type="Proteomes" id="UP001595583"/>
    </source>
</evidence>
<gene>
    <name evidence="1" type="ORF">ACFOHJ_03610</name>
</gene>
<reference evidence="2" key="1">
    <citation type="journal article" date="2019" name="Int. J. Syst. Evol. Microbiol.">
        <title>The Global Catalogue of Microorganisms (GCM) 10K type strain sequencing project: providing services to taxonomists for standard genome sequencing and annotation.</title>
        <authorList>
            <consortium name="The Broad Institute Genomics Platform"/>
            <consortium name="The Broad Institute Genome Sequencing Center for Infectious Disease"/>
            <person name="Wu L."/>
            <person name="Ma J."/>
        </authorList>
    </citation>
    <scope>NUCLEOTIDE SEQUENCE [LARGE SCALE GENOMIC DNA]</scope>
    <source>
        <strain evidence="2">KCTC 52165</strain>
    </source>
</reference>
<dbReference type="InterPro" id="IPR023157">
    <property type="entry name" value="AGR-C-984p-like_sf"/>
</dbReference>
<sequence length="603" mass="66126">MLNTYTSYQLIARDIPRAIGQVQTQPAVKRETDYYLANIGKVKTVDDFVNDQRLFSYAMKAFGLGDMTYAKAFMVKALKEGVTDPNSFANKLTDKRYAQFVAAFNFTKLGESATTYNPAQQGITQNYVLQVGLGGVQDGFTDYRNETAYYLTNISSVKSIDDLMGNERLLTYAMAAFGLDAVTEPPERVRAMLEGGVSDPGSPANQLPDKKYAAFVAAFNFVEHGDQTTASDDVQVAVPKGYMAGTGLVLPKVSADYIKAEADYYAKNIGNVKSIDGLMKDQRLLSFAMAAYGLDASTETPQTIRAMLEGGVGDPESPANKLADKSYANFVSAFDFAGFGDQATTRDEVLKLTPKLYVSESQLGLIRPNKAYIQAETAYYTANIVHVKSIDDLFADSRLYNYALASYGLDPAKEDKNLIRRVLEGGIRDPDSVANKMDNKVYAGLATAFNFEQYGEAATTYVPARQGTVDKYMRQTLEENAGKTNEGVRLALNFQRKAGDITNWYDVLADKALASVVRTALGLPDSFATADIDKQAALFESKLDIADFTDPVRLSKFLSRFTTLYEIDHPTSSAQTSVSVLFAQPTAIGISTDLMIAMQNLRY</sequence>
<protein>
    <submittedName>
        <fullName evidence="1">DUF1217 domain-containing protein</fullName>
    </submittedName>
</protein>
<dbReference type="RefSeq" id="WP_378218618.1">
    <property type="nucleotide sequence ID" value="NZ_JBHRTK010000003.1"/>
</dbReference>
<organism evidence="1 2">
    <name type="scientific">Aquamicrobium soli</name>
    <dbReference type="NCBI Taxonomy" id="1811518"/>
    <lineage>
        <taxon>Bacteria</taxon>
        <taxon>Pseudomonadati</taxon>
        <taxon>Pseudomonadota</taxon>
        <taxon>Alphaproteobacteria</taxon>
        <taxon>Hyphomicrobiales</taxon>
        <taxon>Phyllobacteriaceae</taxon>
        <taxon>Aquamicrobium</taxon>
    </lineage>
</organism>
<keyword evidence="2" id="KW-1185">Reference proteome</keyword>
<evidence type="ECO:0000313" key="1">
    <source>
        <dbReference type="EMBL" id="MFC3205288.1"/>
    </source>
</evidence>
<dbReference type="EMBL" id="JBHRTK010000003">
    <property type="protein sequence ID" value="MFC3205288.1"/>
    <property type="molecule type" value="Genomic_DNA"/>
</dbReference>
<dbReference type="InterPro" id="IPR010626">
    <property type="entry name" value="DUF1217"/>
</dbReference>
<comment type="caution">
    <text evidence="1">The sequence shown here is derived from an EMBL/GenBank/DDBJ whole genome shotgun (WGS) entry which is preliminary data.</text>
</comment>
<proteinExistence type="predicted"/>
<dbReference type="SUPFAM" id="SSF158837">
    <property type="entry name" value="AGR C 984p-like"/>
    <property type="match status" value="4"/>
</dbReference>